<evidence type="ECO:0000313" key="7">
    <source>
        <dbReference type="Proteomes" id="UP001139031"/>
    </source>
</evidence>
<dbReference type="PANTHER" id="PTHR45766">
    <property type="entry name" value="DNA ANNEALING HELICASE AND ENDONUCLEASE ZRANB3 FAMILY MEMBER"/>
    <property type="match status" value="1"/>
</dbReference>
<protein>
    <submittedName>
        <fullName evidence="6">DEAD/DEAH box helicase</fullName>
    </submittedName>
</protein>
<dbReference type="Pfam" id="PF07669">
    <property type="entry name" value="Eco57I"/>
    <property type="match status" value="1"/>
</dbReference>
<dbReference type="Gene3D" id="3.40.50.150">
    <property type="entry name" value="Vaccinia Virus protein VP39"/>
    <property type="match status" value="1"/>
</dbReference>
<dbReference type="PANTHER" id="PTHR45766:SF6">
    <property type="entry name" value="SWI_SNF-RELATED MATRIX-ASSOCIATED ACTIN-DEPENDENT REGULATOR OF CHROMATIN SUBFAMILY A-LIKE PROTEIN 1"/>
    <property type="match status" value="1"/>
</dbReference>
<feature type="coiled-coil region" evidence="2">
    <location>
        <begin position="1757"/>
        <end position="1784"/>
    </location>
</feature>
<dbReference type="PROSITE" id="PS51192">
    <property type="entry name" value="HELICASE_ATP_BIND_1"/>
    <property type="match status" value="1"/>
</dbReference>
<dbReference type="InterPro" id="IPR027417">
    <property type="entry name" value="P-loop_NTPase"/>
</dbReference>
<feature type="compositionally biased region" description="Basic and acidic residues" evidence="3">
    <location>
        <begin position="29"/>
        <end position="42"/>
    </location>
</feature>
<sequence>MRAASPPDLWPYIDAFLRKRAAAPSSGRRAADKPQARGETPRAPEVPVELPPDLTSISARTKANVQALELVAHKRGRALSEDERRILLRYSDWGGLSIDKIRDQLPKGLTPEDLNLSHGYYTPTIVAEAIGDLICPLLPDLAGRDGIVRALEPSVGTGRLVRALGTDRCAHASGPKGPMRWTTIELSKPASAIFTALHPEAEHHNLSFETWVQRHAVKIRGTLNLVVSNPPYGTRGELVDEDPERDYRERTAFAYFMRRSLDLLVPGGLGVFLVPAGFLTGSVNRGLRERLLRRHHLAGAYRLPSRSTAGRELFPGASVVVDLLVWRSRGGELARVDAGDAFIVDGRYFEEFPGHVLGQAAGEDAGDDETGKAKSTWRYAVVGDFAGLPPFRERPICETCTVRPVARRAASGGSIVRKLEAIPEDLSELEHQAVLLGQRVSHYLALRAADDDKAVPLWAELYAALESFSALVGNPHRVPALRALVARRIAAAEQLLNAFEPAGALIAALRSAPVVPPRFTGQPDDVVAQAEALFRKRRRLTLDELARFHADIGGTLATDALLEQLLAAGWCLDGVGWDELVPRDVYATGIDLWAKHDRAHARAEAGDPQAKVQLALLVDAIAPAVLEDIDDVSPNYGYVPFDLLSDFVSTFINVGTGEATLVREAGHIKVSQSKINDATRMFVGWLNHDWSLFKPESDLDEPDDVWARRRMRIAKWTRDFREWITDDADKRARLVEAYNRANRGRIIPTYPSEPLELARWGADAVTLRPHQIAGARRILANFGGILAFDVGVGKTHTAIAVIAAARQEGSVRRPVVLVPGSLVWKWYDDFAVTLPDYRVLVIGSKRKRVTKGVREGVLTSVPDTPEEQAQKWITLQAGGADVVILSYEALALTRMNEAAVLEHTQSIEAIQRSITMDKYAGRARIRRLTERDRSVLRASTAQWVREMLSLPRGRSYVPGIAWDEIGIDLLVVDEAASFKNLYMPAAREGGIPLFMGASREGAQRAWQLDFRAAAVRKRNGGGGIVLISATPAKNSPLELYNLIQYVDPRAFISAGIYDPEQFIDRFLRIEKIPIQNSAFRPVVKPACVGFKNLEDLRTLILTYTEFRTAKEVGIDLPETLIERIPVTMNEAQEAKYKRYLSEMEEALKHANFGSTSALGLLSRLSLVAIHPALDEGYDYRSALEGGVTELEIPSEEKEKWTEKGWSVVSEGEEEDAILVRRTLGRPLYESPKITRCAEIIAASAHCGHIIFCEPTASHQWIREILVQHGIPRDRIAVMNAEVTSGQDRIRIAREFNGLSAEVVAGGKPEKVAPKFDVVIANSVASEGIDLQVRTCSIHHIDLPWTPADLEQRNGRAIRQGNVLGTVTIYYYLAERSSDSYRFEIIHGKAQWLGEILASAVRDTNNPAAQQRLSKDEILLMISRNPEATRLALEEKARRESDAQRTEAAFAAARRLRQANARFREARATGDPELAARLRQEGEKRLSTLSHEEPSVWPWTQWMYAVRDTELLVPEDGSAPVYEGLRVIMPPKGRVPGVAWEFGAIVQTSEGPRIGRRDAGGATWTLVDVDELEPPIRPEHLPGDGAWPPDDEALTAKALDLHLARTFRGGATYASLSWEGASEAWIDRWWPRVGSVIAEGLSKNRTRDLYPTIVGDSLTLRSGPDLAGAELLPPTRAGWVRFLELAKASGHSFRALRITGQQWWRRSIPQDLLSRPAPPSPAAPPVERLPAAQPAAARRPSAAPAPRQPVIEPVWENADEATRQVSQAEAELAAWKRRLEARLQAARVSHHSLSLDAARLAKELTPRGLSPRGMKTWLIEQGWRRAAEVIDDRATGSVDELIPKVWAVLDGSLPRSKVGGSGQHRIVGKTAIAHVTGLPIVLVRDERGMQPRAVKVEIVGSEASGVRIRPQDGYELRVGEEVFDLARQNPITIAQLHTKMRMLESELRRAPMYLDSLRDVLLSSAILITHWSCRGDARDAAEQAFEQAKEYYFKARQHLDERRPFALLSRAYVSAERLAVVTAQLAEECRAPETQS</sequence>
<dbReference type="PRINTS" id="PR00507">
    <property type="entry name" value="N12N6MTFRASE"/>
</dbReference>
<name>A0ABS7TN90_9BACT</name>
<evidence type="ECO:0000256" key="1">
    <source>
        <dbReference type="ARBA" id="ARBA00022801"/>
    </source>
</evidence>
<feature type="compositionally biased region" description="Low complexity" evidence="3">
    <location>
        <begin position="1729"/>
        <end position="1748"/>
    </location>
</feature>
<dbReference type="RefSeq" id="WP_224191432.1">
    <property type="nucleotide sequence ID" value="NZ_JAIRAU010000008.1"/>
</dbReference>
<evidence type="ECO:0000259" key="4">
    <source>
        <dbReference type="PROSITE" id="PS51192"/>
    </source>
</evidence>
<gene>
    <name evidence="6" type="ORF">K7C98_10335</name>
</gene>
<keyword evidence="1" id="KW-0378">Hydrolase</keyword>
<dbReference type="EMBL" id="JAIRAU010000008">
    <property type="protein sequence ID" value="MBZ5709660.1"/>
    <property type="molecule type" value="Genomic_DNA"/>
</dbReference>
<proteinExistence type="predicted"/>
<dbReference type="SMART" id="SM00490">
    <property type="entry name" value="HELICc"/>
    <property type="match status" value="1"/>
</dbReference>
<keyword evidence="2" id="KW-0175">Coiled coil</keyword>
<dbReference type="InterPro" id="IPR002052">
    <property type="entry name" value="DNA_methylase_N6_adenine_CS"/>
</dbReference>
<evidence type="ECO:0000256" key="3">
    <source>
        <dbReference type="SAM" id="MobiDB-lite"/>
    </source>
</evidence>
<dbReference type="Gene3D" id="3.40.50.300">
    <property type="entry name" value="P-loop containing nucleotide triphosphate hydrolases"/>
    <property type="match status" value="2"/>
</dbReference>
<feature type="region of interest" description="Disordered" evidence="3">
    <location>
        <begin position="1713"/>
        <end position="1748"/>
    </location>
</feature>
<keyword evidence="6" id="KW-0547">Nucleotide-binding</keyword>
<dbReference type="InterPro" id="IPR014001">
    <property type="entry name" value="Helicase_ATP-bd"/>
</dbReference>
<evidence type="ECO:0000259" key="5">
    <source>
        <dbReference type="PROSITE" id="PS51194"/>
    </source>
</evidence>
<dbReference type="SUPFAM" id="SSF53335">
    <property type="entry name" value="S-adenosyl-L-methionine-dependent methyltransferases"/>
    <property type="match status" value="1"/>
</dbReference>
<dbReference type="InterPro" id="IPR000330">
    <property type="entry name" value="SNF2_N"/>
</dbReference>
<feature type="domain" description="Helicase ATP-binding" evidence="4">
    <location>
        <begin position="775"/>
        <end position="1049"/>
    </location>
</feature>
<dbReference type="InterPro" id="IPR001650">
    <property type="entry name" value="Helicase_C-like"/>
</dbReference>
<dbReference type="CDD" id="cd18793">
    <property type="entry name" value="SF2_C_SNF"/>
    <property type="match status" value="1"/>
</dbReference>
<dbReference type="SMART" id="SM00487">
    <property type="entry name" value="DEXDc"/>
    <property type="match status" value="1"/>
</dbReference>
<reference evidence="6" key="1">
    <citation type="submission" date="2021-08" db="EMBL/GenBank/DDBJ databases">
        <authorList>
            <person name="Stevens D.C."/>
        </authorList>
    </citation>
    <scope>NUCLEOTIDE SEQUENCE</scope>
    <source>
        <strain evidence="6">DSM 53165</strain>
    </source>
</reference>
<feature type="domain" description="Helicase C-terminal" evidence="5">
    <location>
        <begin position="1238"/>
        <end position="1413"/>
    </location>
</feature>
<dbReference type="InterPro" id="IPR011639">
    <property type="entry name" value="MethylTrfase_TaqI-like_dom"/>
</dbReference>
<accession>A0ABS7TN90</accession>
<keyword evidence="6" id="KW-0347">Helicase</keyword>
<organism evidence="6 7">
    <name type="scientific">Nannocystis pusilla</name>
    <dbReference type="NCBI Taxonomy" id="889268"/>
    <lineage>
        <taxon>Bacteria</taxon>
        <taxon>Pseudomonadati</taxon>
        <taxon>Myxococcota</taxon>
        <taxon>Polyangia</taxon>
        <taxon>Nannocystales</taxon>
        <taxon>Nannocystaceae</taxon>
        <taxon>Nannocystis</taxon>
    </lineage>
</organism>
<dbReference type="SUPFAM" id="SSF52540">
    <property type="entry name" value="P-loop containing nucleoside triphosphate hydrolases"/>
    <property type="match status" value="2"/>
</dbReference>
<dbReference type="Pfam" id="PF00271">
    <property type="entry name" value="Helicase_C"/>
    <property type="match status" value="1"/>
</dbReference>
<dbReference type="InterPro" id="IPR049730">
    <property type="entry name" value="SNF2/RAD54-like_C"/>
</dbReference>
<dbReference type="Pfam" id="PF00176">
    <property type="entry name" value="SNF2-rel_dom"/>
    <property type="match status" value="1"/>
</dbReference>
<evidence type="ECO:0000313" key="6">
    <source>
        <dbReference type="EMBL" id="MBZ5709660.1"/>
    </source>
</evidence>
<keyword evidence="6" id="KW-0067">ATP-binding</keyword>
<dbReference type="PROSITE" id="PS00092">
    <property type="entry name" value="N6_MTASE"/>
    <property type="match status" value="1"/>
</dbReference>
<dbReference type="GO" id="GO:0004386">
    <property type="term" value="F:helicase activity"/>
    <property type="evidence" value="ECO:0007669"/>
    <property type="project" value="UniProtKB-KW"/>
</dbReference>
<keyword evidence="7" id="KW-1185">Reference proteome</keyword>
<evidence type="ECO:0000256" key="2">
    <source>
        <dbReference type="SAM" id="Coils"/>
    </source>
</evidence>
<dbReference type="Proteomes" id="UP001139031">
    <property type="component" value="Unassembled WGS sequence"/>
</dbReference>
<comment type="caution">
    <text evidence="6">The sequence shown here is derived from an EMBL/GenBank/DDBJ whole genome shotgun (WGS) entry which is preliminary data.</text>
</comment>
<feature type="region of interest" description="Disordered" evidence="3">
    <location>
        <begin position="21"/>
        <end position="52"/>
    </location>
</feature>
<dbReference type="InterPro" id="IPR029063">
    <property type="entry name" value="SAM-dependent_MTases_sf"/>
</dbReference>
<dbReference type="PROSITE" id="PS51194">
    <property type="entry name" value="HELICASE_CTER"/>
    <property type="match status" value="1"/>
</dbReference>